<dbReference type="EMBL" id="KQ982254">
    <property type="protein sequence ID" value="KYQ58562.1"/>
    <property type="molecule type" value="Genomic_DNA"/>
</dbReference>
<dbReference type="Proteomes" id="UP000075809">
    <property type="component" value="Unassembled WGS sequence"/>
</dbReference>
<name>A0A151XDW4_9HYME</name>
<keyword evidence="2" id="KW-1185">Reference proteome</keyword>
<accession>A0A151XDW4</accession>
<organism evidence="1 2">
    <name type="scientific">Mycetomoellerius zeteki</name>
    <dbReference type="NCBI Taxonomy" id="64791"/>
    <lineage>
        <taxon>Eukaryota</taxon>
        <taxon>Metazoa</taxon>
        <taxon>Ecdysozoa</taxon>
        <taxon>Arthropoda</taxon>
        <taxon>Hexapoda</taxon>
        <taxon>Insecta</taxon>
        <taxon>Pterygota</taxon>
        <taxon>Neoptera</taxon>
        <taxon>Endopterygota</taxon>
        <taxon>Hymenoptera</taxon>
        <taxon>Apocrita</taxon>
        <taxon>Aculeata</taxon>
        <taxon>Formicoidea</taxon>
        <taxon>Formicidae</taxon>
        <taxon>Myrmicinae</taxon>
        <taxon>Mycetomoellerius</taxon>
    </lineage>
</organism>
<evidence type="ECO:0000313" key="2">
    <source>
        <dbReference type="Proteomes" id="UP000075809"/>
    </source>
</evidence>
<sequence length="104" mass="12311">MHTEYQIQFHKLFDRFKCLNDWKELLNGSIINAIIKGESRSNECQTDAKFTRHSIFGSSPEPPSLENARRLDRDERARILDSDARMHLTEFNNLHEAKRQHRTT</sequence>
<reference evidence="1 2" key="1">
    <citation type="submission" date="2015-09" db="EMBL/GenBank/DDBJ databases">
        <title>Trachymyrmex zeteki WGS genome.</title>
        <authorList>
            <person name="Nygaard S."/>
            <person name="Hu H."/>
            <person name="Boomsma J."/>
            <person name="Zhang G."/>
        </authorList>
    </citation>
    <scope>NUCLEOTIDE SEQUENCE [LARGE SCALE GENOMIC DNA]</scope>
    <source>
        <strain evidence="1">Tzet28-1</strain>
        <tissue evidence="1">Whole body</tissue>
    </source>
</reference>
<gene>
    <name evidence="1" type="ORF">ALC60_02207</name>
</gene>
<dbReference type="AlphaFoldDB" id="A0A151XDW4"/>
<proteinExistence type="predicted"/>
<protein>
    <submittedName>
        <fullName evidence="1">Uncharacterized protein</fullName>
    </submittedName>
</protein>
<evidence type="ECO:0000313" key="1">
    <source>
        <dbReference type="EMBL" id="KYQ58562.1"/>
    </source>
</evidence>